<keyword evidence="6" id="KW-1185">Reference proteome</keyword>
<gene>
    <name evidence="5" type="ORF">PECUL_23A002907</name>
</gene>
<comment type="subcellular location">
    <subcellularLocation>
        <location evidence="1">Secreted</location>
    </subcellularLocation>
</comment>
<keyword evidence="2" id="KW-0964">Secreted</keyword>
<evidence type="ECO:0000313" key="5">
    <source>
        <dbReference type="EMBL" id="CAH2318610.1"/>
    </source>
</evidence>
<evidence type="ECO:0000256" key="2">
    <source>
        <dbReference type="ARBA" id="ARBA00022525"/>
    </source>
</evidence>
<dbReference type="Gene3D" id="2.10.60.10">
    <property type="entry name" value="CD59"/>
    <property type="match status" value="1"/>
</dbReference>
<feature type="transmembrane region" description="Helical" evidence="3">
    <location>
        <begin position="145"/>
        <end position="161"/>
    </location>
</feature>
<dbReference type="InterPro" id="IPR045860">
    <property type="entry name" value="Snake_toxin-like_sf"/>
</dbReference>
<keyword evidence="3" id="KW-0472">Membrane</keyword>
<organism evidence="5 6">
    <name type="scientific">Pelobates cultripes</name>
    <name type="common">Western spadefoot toad</name>
    <dbReference type="NCBI Taxonomy" id="61616"/>
    <lineage>
        <taxon>Eukaryota</taxon>
        <taxon>Metazoa</taxon>
        <taxon>Chordata</taxon>
        <taxon>Craniata</taxon>
        <taxon>Vertebrata</taxon>
        <taxon>Euteleostomi</taxon>
        <taxon>Amphibia</taxon>
        <taxon>Batrachia</taxon>
        <taxon>Anura</taxon>
        <taxon>Pelobatoidea</taxon>
        <taxon>Pelobatidae</taxon>
        <taxon>Pelobates</taxon>
    </lineage>
</organism>
<proteinExistence type="predicted"/>
<dbReference type="Proteomes" id="UP001295444">
    <property type="component" value="Chromosome 10"/>
</dbReference>
<reference evidence="5" key="1">
    <citation type="submission" date="2022-03" db="EMBL/GenBank/DDBJ databases">
        <authorList>
            <person name="Alioto T."/>
            <person name="Alioto T."/>
            <person name="Gomez Garrido J."/>
        </authorList>
    </citation>
    <scope>NUCLEOTIDE SEQUENCE</scope>
</reference>
<evidence type="ECO:0008006" key="7">
    <source>
        <dbReference type="Google" id="ProtNLM"/>
    </source>
</evidence>
<dbReference type="AlphaFoldDB" id="A0AAD1T6Q2"/>
<keyword evidence="4" id="KW-0732">Signal</keyword>
<feature type="chain" id="PRO_5041951390" description="Sodefrin-like factor" evidence="4">
    <location>
        <begin position="21"/>
        <end position="165"/>
    </location>
</feature>
<dbReference type="PANTHER" id="PTHR20914:SF25">
    <property type="entry name" value="PHOSPHOLIPASE A2 INHIBITOR AND LY6_PLAUR DOMAIN-CONTAINING PROTEIN"/>
    <property type="match status" value="1"/>
</dbReference>
<sequence length="165" mass="17186">MSHFLEFIIVLSALTTVTSGLSCVTCTGYGDTTCNGKSVTCTAGHVCASAYIMTTGGTTSIRSCEPENKCNLAGTMTLSGTKMYMATLCCSTDNCSPPEPTGNMTSSSSIFGCGTSSLCEIDSYSANGQDETVDVTFKCYSAGSGLYYGISFLLTALLLLLKSIF</sequence>
<evidence type="ECO:0000256" key="4">
    <source>
        <dbReference type="SAM" id="SignalP"/>
    </source>
</evidence>
<feature type="signal peptide" evidence="4">
    <location>
        <begin position="1"/>
        <end position="20"/>
    </location>
</feature>
<keyword evidence="3" id="KW-1133">Transmembrane helix</keyword>
<dbReference type="InterPro" id="IPR050918">
    <property type="entry name" value="CNF-like_PLA2_Inhibitor"/>
</dbReference>
<dbReference type="EMBL" id="OW240921">
    <property type="protein sequence ID" value="CAH2318610.1"/>
    <property type="molecule type" value="Genomic_DNA"/>
</dbReference>
<evidence type="ECO:0000256" key="3">
    <source>
        <dbReference type="SAM" id="Phobius"/>
    </source>
</evidence>
<name>A0AAD1T6Q2_PELCU</name>
<accession>A0AAD1T6Q2</accession>
<dbReference type="PANTHER" id="PTHR20914">
    <property type="entry name" value="LY6/PLAUR DOMAIN-CONTAINING PROTEIN 8"/>
    <property type="match status" value="1"/>
</dbReference>
<dbReference type="GO" id="GO:0005576">
    <property type="term" value="C:extracellular region"/>
    <property type="evidence" value="ECO:0007669"/>
    <property type="project" value="UniProtKB-SubCell"/>
</dbReference>
<protein>
    <recommendedName>
        <fullName evidence="7">Sodefrin-like factor</fullName>
    </recommendedName>
</protein>
<dbReference type="SUPFAM" id="SSF57302">
    <property type="entry name" value="Snake toxin-like"/>
    <property type="match status" value="1"/>
</dbReference>
<evidence type="ECO:0000256" key="1">
    <source>
        <dbReference type="ARBA" id="ARBA00004613"/>
    </source>
</evidence>
<evidence type="ECO:0000313" key="6">
    <source>
        <dbReference type="Proteomes" id="UP001295444"/>
    </source>
</evidence>
<keyword evidence="3" id="KW-0812">Transmembrane</keyword>